<dbReference type="AlphaFoldDB" id="A0AA41S6Z4"/>
<dbReference type="Gene3D" id="2.160.20.70">
    <property type="match status" value="1"/>
</dbReference>
<name>A0AA41S6Z4_PAPNU</name>
<gene>
    <name evidence="3" type="ORF">MKW94_028303</name>
</gene>
<dbReference type="Pfam" id="PF07986">
    <property type="entry name" value="TBCC"/>
    <property type="match status" value="1"/>
</dbReference>
<evidence type="ECO:0000313" key="4">
    <source>
        <dbReference type="Proteomes" id="UP001177140"/>
    </source>
</evidence>
<evidence type="ECO:0000313" key="3">
    <source>
        <dbReference type="EMBL" id="MCL7031051.1"/>
    </source>
</evidence>
<comment type="similarity">
    <text evidence="1">Belongs to the TBCC family.</text>
</comment>
<dbReference type="Proteomes" id="UP001177140">
    <property type="component" value="Unassembled WGS sequence"/>
</dbReference>
<proteinExistence type="inferred from homology"/>
<accession>A0AA41S6Z4</accession>
<evidence type="ECO:0000256" key="1">
    <source>
        <dbReference type="ARBA" id="ARBA00008848"/>
    </source>
</evidence>
<sequence length="500" mass="56759">MLIFSTTTSVRTCLCHRRKISILHYLLPYGSRIQELCVKTVVNYKMQRPKKPCFVCGNGEHGTQECTETDTFSQLSGMCLQSGDYGYNMFSCFARRYVFLLSISVCYGSWGTWKSLICIFGGNLRTYKMVDQNGVPFLSEQLVRSNIHIFSHLCHHKLTKKCIDCHHTYRKHLTNIILSLLTDLTEGHVNDDEAMVLMYEKFEHLGFLIQVCDKGSEGIPLGQAAPCFAISDPEMAAVPVPAARVYEWVMQIYLSSIDTSPANATDQVVSMVQNSEYPSKGSNGAKHISFVEAISKTSGSNQPSDYSDPKGSSIKVLNCHDSVIYILAPLQYATLYRCFHAINVLKKIGKDVRVEHRDRVHVISSTKQICVTNHCECVFFLVVHQRPVFLGDNHKLQVAPYNTFYPQLGMQMTKVGIDANFIKWVGYLVLRMVDTHESLSHFAGVSNAQDECLDPDHYTVIPNWFHDDPHEATKHNPFSLAEVYYFDFSILDINEILVWR</sequence>
<dbReference type="InterPro" id="IPR039589">
    <property type="entry name" value="TBCC1"/>
</dbReference>
<dbReference type="InterPro" id="IPR016098">
    <property type="entry name" value="CAP/MinC_C"/>
</dbReference>
<keyword evidence="4" id="KW-1185">Reference proteome</keyword>
<dbReference type="InterPro" id="IPR017901">
    <property type="entry name" value="C-CAP_CF_C-like"/>
</dbReference>
<dbReference type="PANTHER" id="PTHR16052">
    <property type="entry name" value="TBCC DOMAIN-CONTAINING PROTEIN 1"/>
    <property type="match status" value="1"/>
</dbReference>
<evidence type="ECO:0000259" key="2">
    <source>
        <dbReference type="PROSITE" id="PS51329"/>
    </source>
</evidence>
<reference evidence="3" key="1">
    <citation type="submission" date="2022-03" db="EMBL/GenBank/DDBJ databases">
        <title>A functionally conserved STORR gene fusion in Papaver species that diverged 16.8 million years ago.</title>
        <authorList>
            <person name="Catania T."/>
        </authorList>
    </citation>
    <scope>NUCLEOTIDE SEQUENCE</scope>
    <source>
        <strain evidence="3">S-191538</strain>
    </source>
</reference>
<organism evidence="3 4">
    <name type="scientific">Papaver nudicaule</name>
    <name type="common">Iceland poppy</name>
    <dbReference type="NCBI Taxonomy" id="74823"/>
    <lineage>
        <taxon>Eukaryota</taxon>
        <taxon>Viridiplantae</taxon>
        <taxon>Streptophyta</taxon>
        <taxon>Embryophyta</taxon>
        <taxon>Tracheophyta</taxon>
        <taxon>Spermatophyta</taxon>
        <taxon>Magnoliopsida</taxon>
        <taxon>Ranunculales</taxon>
        <taxon>Papaveraceae</taxon>
        <taxon>Papaveroideae</taxon>
        <taxon>Papaver</taxon>
    </lineage>
</organism>
<dbReference type="EMBL" id="JAJJMA010108275">
    <property type="protein sequence ID" value="MCL7031051.1"/>
    <property type="molecule type" value="Genomic_DNA"/>
</dbReference>
<feature type="non-terminal residue" evidence="3">
    <location>
        <position position="500"/>
    </location>
</feature>
<comment type="caution">
    <text evidence="3">The sequence shown here is derived from an EMBL/GenBank/DDBJ whole genome shotgun (WGS) entry which is preliminary data.</text>
</comment>
<dbReference type="PROSITE" id="PS51329">
    <property type="entry name" value="C_CAP_COFACTOR_C"/>
    <property type="match status" value="1"/>
</dbReference>
<dbReference type="PANTHER" id="PTHR16052:SF0">
    <property type="entry name" value="TBCC DOMAIN-CONTAINING PROTEIN 1"/>
    <property type="match status" value="1"/>
</dbReference>
<protein>
    <recommendedName>
        <fullName evidence="2">C-CAP/cofactor C-like domain-containing protein</fullName>
    </recommendedName>
</protein>
<feature type="domain" description="C-CAP/cofactor C-like" evidence="2">
    <location>
        <begin position="278"/>
        <end position="417"/>
    </location>
</feature>
<dbReference type="InterPro" id="IPR012945">
    <property type="entry name" value="Tubulin-bd_cofactor_C_dom"/>
</dbReference>